<feature type="binding site" evidence="7">
    <location>
        <position position="317"/>
    </location>
    <ligand>
        <name>[4Fe-4S] cluster</name>
        <dbReference type="ChEBI" id="CHEBI:49883"/>
    </ligand>
</feature>
<proteinExistence type="inferred from homology"/>
<feature type="compositionally biased region" description="Basic and acidic residues" evidence="8">
    <location>
        <begin position="342"/>
        <end position="354"/>
    </location>
</feature>
<dbReference type="GO" id="GO:0006270">
    <property type="term" value="P:DNA replication initiation"/>
    <property type="evidence" value="ECO:0007669"/>
    <property type="project" value="TreeGrafter"/>
</dbReference>
<dbReference type="Pfam" id="PF26466">
    <property type="entry name" value="DNA_primase_lrg_N"/>
    <property type="match status" value="1"/>
</dbReference>
<dbReference type="GO" id="GO:0051539">
    <property type="term" value="F:4 iron, 4 sulfur cluster binding"/>
    <property type="evidence" value="ECO:0007669"/>
    <property type="project" value="UniProtKB-UniRule"/>
</dbReference>
<keyword evidence="1 7" id="KW-0004">4Fe-4S</keyword>
<keyword evidence="11" id="KW-1185">Reference proteome</keyword>
<evidence type="ECO:0000256" key="4">
    <source>
        <dbReference type="ARBA" id="ARBA00022723"/>
    </source>
</evidence>
<dbReference type="GO" id="GO:0003899">
    <property type="term" value="F:DNA-directed RNA polymerase activity"/>
    <property type="evidence" value="ECO:0007669"/>
    <property type="project" value="InterPro"/>
</dbReference>
<evidence type="ECO:0000256" key="3">
    <source>
        <dbReference type="ARBA" id="ARBA00022705"/>
    </source>
</evidence>
<dbReference type="KEGG" id="mehf:MmiHf6_00020"/>
<keyword evidence="6 7" id="KW-0411">Iron-sulfur</keyword>
<dbReference type="InterPro" id="IPR007238">
    <property type="entry name" value="DNA_primase_lsu_euk/arc"/>
</dbReference>
<organism evidence="10 11">
    <name type="scientific">Methanimicrococcus hongohii</name>
    <dbReference type="NCBI Taxonomy" id="3028295"/>
    <lineage>
        <taxon>Archaea</taxon>
        <taxon>Methanobacteriati</taxon>
        <taxon>Methanobacteriota</taxon>
        <taxon>Stenosarchaea group</taxon>
        <taxon>Methanomicrobia</taxon>
        <taxon>Methanosarcinales</taxon>
        <taxon>Methanosarcinaceae</taxon>
        <taxon>Methanimicrococcus</taxon>
    </lineage>
</organism>
<comment type="cofactor">
    <cofactor evidence="7">
        <name>[4Fe-4S] cluster</name>
        <dbReference type="ChEBI" id="CHEBI:49883"/>
    </cofactor>
    <text evidence="7">Binds 1 [4Fe-4S] cluster.</text>
</comment>
<comment type="function">
    <text evidence="7">Regulatory subunit of DNA primase, an RNA polymerase that catalyzes the synthesis of short RNA molecules used as primers for DNA polymerase during DNA replication. Stabilizes and modulates the activity of the small subunit, increasing the rate of DNA synthesis, and conferring RNA synthesis capability. The DNA polymerase activity may enable DNA primase to also catalyze primer extension after primer synthesis. May also play a role in DNA repair.</text>
</comment>
<dbReference type="GO" id="GO:0046872">
    <property type="term" value="F:metal ion binding"/>
    <property type="evidence" value="ECO:0007669"/>
    <property type="project" value="UniProtKB-KW"/>
</dbReference>
<comment type="similarity">
    <text evidence="7">Belongs to the eukaryotic-type primase large subunit family.</text>
</comment>
<reference evidence="10 11" key="1">
    <citation type="submission" date="2023-07" db="EMBL/GenBank/DDBJ databases">
        <title>Closed genoem sequence of Methanomicrococcus sp. Hf6.</title>
        <authorList>
            <person name="Poehlein A."/>
            <person name="Protasov E."/>
            <person name="Platt K."/>
            <person name="Reeh H."/>
            <person name="Daniel R."/>
            <person name="Brune A."/>
        </authorList>
    </citation>
    <scope>NUCLEOTIDE SEQUENCE [LARGE SCALE GENOMIC DNA]</scope>
    <source>
        <strain evidence="10 11">Hf6</strain>
    </source>
</reference>
<comment type="subunit">
    <text evidence="7">Heterodimer of a small subunit (PriS) and a large subunit (PriL).</text>
</comment>
<keyword evidence="3 7" id="KW-0235">DNA replication</keyword>
<dbReference type="SUPFAM" id="SSF140914">
    <property type="entry name" value="PriB N-terminal domain-like"/>
    <property type="match status" value="1"/>
</dbReference>
<dbReference type="Proteomes" id="UP001302978">
    <property type="component" value="Chromosome"/>
</dbReference>
<evidence type="ECO:0000256" key="6">
    <source>
        <dbReference type="ARBA" id="ARBA00023014"/>
    </source>
</evidence>
<evidence type="ECO:0000313" key="10">
    <source>
        <dbReference type="EMBL" id="WNY22717.1"/>
    </source>
</evidence>
<dbReference type="Pfam" id="PF04104">
    <property type="entry name" value="DNA_primase_lrg"/>
    <property type="match status" value="1"/>
</dbReference>
<sequence length="372" mass="42234">MSPEELALFPFLTETTEYVEELDFSLDSLMTSIAFESVRRRGFERVMQAFEGEVSKPSFANDKEVLSELLSYPYARILVSCVSEPAFTRRYALAEATAAHSIMKKAVEKDPEFVLDIGRDFGVSAAESDEHIRIYFSDYIRYSLSMKDLSWKLINRHMEHGYVTIQREEFARLLQEAIRKRIESSLPIPEIPDDIREACAEQVAELKSKYEEQRQNLGDADLGEVDFTMFPPCINKALSNVREGVNLAHSMRFALVSFLLNAGMTADDVVNAFNVSPDFSEEKTRYQVEHIANNQYKTPSCATMQTYGNCFGKDNMCAKIRHPLGYYSALKFLAAKRKAEEEKFGKDEEEKAEKDEEVPVEGGNAVAESTSE</sequence>
<accession>A0AA96ZTJ9</accession>
<dbReference type="PANTHER" id="PTHR10537">
    <property type="entry name" value="DNA PRIMASE LARGE SUBUNIT"/>
    <property type="match status" value="1"/>
</dbReference>
<dbReference type="InterPro" id="IPR023642">
    <property type="entry name" value="DNA_primase_lsu_PriL"/>
</dbReference>
<feature type="binding site" evidence="7">
    <location>
        <position position="310"/>
    </location>
    <ligand>
        <name>[4Fe-4S] cluster</name>
        <dbReference type="ChEBI" id="CHEBI:49883"/>
    </ligand>
</feature>
<evidence type="ECO:0000256" key="8">
    <source>
        <dbReference type="SAM" id="MobiDB-lite"/>
    </source>
</evidence>
<dbReference type="RefSeq" id="WP_316557675.1">
    <property type="nucleotide sequence ID" value="NZ_CP131059.1"/>
</dbReference>
<dbReference type="GeneID" id="85194418"/>
<dbReference type="NCBIfam" id="NF002588">
    <property type="entry name" value="PRK02249.1-2"/>
    <property type="match status" value="1"/>
</dbReference>
<feature type="binding site" evidence="7">
    <location>
        <position position="233"/>
    </location>
    <ligand>
        <name>[4Fe-4S] cluster</name>
        <dbReference type="ChEBI" id="CHEBI:49883"/>
    </ligand>
</feature>
<dbReference type="HAMAP" id="MF_00701">
    <property type="entry name" value="DNA_primase_lrg_arc"/>
    <property type="match status" value="1"/>
</dbReference>
<evidence type="ECO:0000259" key="9">
    <source>
        <dbReference type="Pfam" id="PF04104"/>
    </source>
</evidence>
<dbReference type="AlphaFoldDB" id="A0AA96ZTJ9"/>
<feature type="domain" description="DNA primase large subunit C-terminal" evidence="9">
    <location>
        <begin position="224"/>
        <end position="315"/>
    </location>
</feature>
<keyword evidence="5 7" id="KW-0408">Iron</keyword>
<name>A0AA96ZTJ9_9EURY</name>
<evidence type="ECO:0000256" key="5">
    <source>
        <dbReference type="ARBA" id="ARBA00023004"/>
    </source>
</evidence>
<dbReference type="PANTHER" id="PTHR10537:SF3">
    <property type="entry name" value="DNA PRIMASE LARGE SUBUNIT"/>
    <property type="match status" value="1"/>
</dbReference>
<gene>
    <name evidence="7" type="primary">priL</name>
    <name evidence="10" type="ORF">MmiHf6_00020</name>
</gene>
<protein>
    <recommendedName>
        <fullName evidence="7">DNA primase large subunit PriL</fullName>
    </recommendedName>
</protein>
<dbReference type="GO" id="GO:0006269">
    <property type="term" value="P:DNA replication, synthesis of primer"/>
    <property type="evidence" value="ECO:0007669"/>
    <property type="project" value="UniProtKB-UniRule"/>
</dbReference>
<feature type="binding site" evidence="7">
    <location>
        <position position="301"/>
    </location>
    <ligand>
        <name>[4Fe-4S] cluster</name>
        <dbReference type="ChEBI" id="CHEBI:49883"/>
    </ligand>
</feature>
<evidence type="ECO:0000256" key="2">
    <source>
        <dbReference type="ARBA" id="ARBA00022515"/>
    </source>
</evidence>
<dbReference type="EMBL" id="CP131059">
    <property type="protein sequence ID" value="WNY22717.1"/>
    <property type="molecule type" value="Genomic_DNA"/>
</dbReference>
<evidence type="ECO:0000313" key="11">
    <source>
        <dbReference type="Proteomes" id="UP001302978"/>
    </source>
</evidence>
<dbReference type="GO" id="GO:1990077">
    <property type="term" value="C:primosome complex"/>
    <property type="evidence" value="ECO:0007669"/>
    <property type="project" value="UniProtKB-KW"/>
</dbReference>
<keyword evidence="4 7" id="KW-0479">Metal-binding</keyword>
<dbReference type="InterPro" id="IPR058560">
    <property type="entry name" value="DNA_primase_C"/>
</dbReference>
<dbReference type="CDD" id="cd06560">
    <property type="entry name" value="PriL"/>
    <property type="match status" value="1"/>
</dbReference>
<feature type="region of interest" description="Disordered" evidence="8">
    <location>
        <begin position="342"/>
        <end position="372"/>
    </location>
</feature>
<evidence type="ECO:0000256" key="1">
    <source>
        <dbReference type="ARBA" id="ARBA00022485"/>
    </source>
</evidence>
<evidence type="ECO:0000256" key="7">
    <source>
        <dbReference type="HAMAP-Rule" id="MF_00701"/>
    </source>
</evidence>
<keyword evidence="2 7" id="KW-0639">Primosome</keyword>